<dbReference type="InterPro" id="IPR009495">
    <property type="entry name" value="NrsF"/>
</dbReference>
<dbReference type="EMBL" id="CP053708">
    <property type="protein sequence ID" value="QKE89262.1"/>
    <property type="molecule type" value="Genomic_DNA"/>
</dbReference>
<organism evidence="2 3">
    <name type="scientific">Lichenicola cladoniae</name>
    <dbReference type="NCBI Taxonomy" id="1484109"/>
    <lineage>
        <taxon>Bacteria</taxon>
        <taxon>Pseudomonadati</taxon>
        <taxon>Pseudomonadota</taxon>
        <taxon>Alphaproteobacteria</taxon>
        <taxon>Acetobacterales</taxon>
        <taxon>Acetobacteraceae</taxon>
        <taxon>Lichenicola</taxon>
    </lineage>
</organism>
<accession>A0A6M8HLP4</accession>
<feature type="transmembrane region" description="Helical" evidence="1">
    <location>
        <begin position="58"/>
        <end position="78"/>
    </location>
</feature>
<keyword evidence="1" id="KW-0472">Membrane</keyword>
<keyword evidence="1" id="KW-0812">Transmembrane</keyword>
<name>A0A6M8HLP4_9PROT</name>
<dbReference type="Proteomes" id="UP000500767">
    <property type="component" value="Chromosome"/>
</dbReference>
<feature type="transmembrane region" description="Helical" evidence="1">
    <location>
        <begin position="23"/>
        <end position="46"/>
    </location>
</feature>
<evidence type="ECO:0000313" key="3">
    <source>
        <dbReference type="Proteomes" id="UP000500767"/>
    </source>
</evidence>
<dbReference type="AlphaFoldDB" id="A0A6M8HLP4"/>
<dbReference type="Pfam" id="PF06532">
    <property type="entry name" value="NrsF"/>
    <property type="match status" value="1"/>
</dbReference>
<feature type="transmembrane region" description="Helical" evidence="1">
    <location>
        <begin position="128"/>
        <end position="148"/>
    </location>
</feature>
<evidence type="ECO:0000256" key="1">
    <source>
        <dbReference type="SAM" id="Phobius"/>
    </source>
</evidence>
<proteinExistence type="predicted"/>
<protein>
    <submittedName>
        <fullName evidence="2">DUF1109 domain-containing protein</fullName>
    </submittedName>
</protein>
<evidence type="ECO:0000313" key="2">
    <source>
        <dbReference type="EMBL" id="QKE89262.1"/>
    </source>
</evidence>
<sequence length="213" mass="22963">MSNEFLIDRLTVGLKPVRPRNPVIDGVIIGGICLIELILFLGMGATRPNMPLAMVQPSFWWKLTGLGLIALFSGAAAVMSFDPVRSPRRGLIAVVALVAICLGAGWMIDAGRGGWGAVVGRLDWRNGIWCVYKMMLLAIPPVMGLGVLMQRGAPTDRKGTAWMVGIAAAAWGAFVFVFACPFDDPLYTAVWYSVGCGIVTIVSRLVVPTLTRW</sequence>
<keyword evidence="3" id="KW-1185">Reference proteome</keyword>
<feature type="transmembrane region" description="Helical" evidence="1">
    <location>
        <begin position="90"/>
        <end position="108"/>
    </location>
</feature>
<dbReference type="KEGG" id="lck:HN018_03730"/>
<feature type="transmembrane region" description="Helical" evidence="1">
    <location>
        <begin position="160"/>
        <end position="179"/>
    </location>
</feature>
<keyword evidence="1" id="KW-1133">Transmembrane helix</keyword>
<dbReference type="RefSeq" id="WP_171837763.1">
    <property type="nucleotide sequence ID" value="NZ_CP053708.1"/>
</dbReference>
<gene>
    <name evidence="2" type="ORF">HN018_03730</name>
</gene>
<feature type="transmembrane region" description="Helical" evidence="1">
    <location>
        <begin position="185"/>
        <end position="207"/>
    </location>
</feature>
<reference evidence="2 3" key="1">
    <citation type="journal article" date="2014" name="World J. Microbiol. Biotechnol.">
        <title>Biodiversity and physiological characteristics of Antarctic and Arctic lichens-associated bacteria.</title>
        <authorList>
            <person name="Lee Y.M."/>
            <person name="Kim E.H."/>
            <person name="Lee H.K."/>
            <person name="Hong S.G."/>
        </authorList>
    </citation>
    <scope>NUCLEOTIDE SEQUENCE [LARGE SCALE GENOMIC DNA]</scope>
    <source>
        <strain evidence="2 3">PAMC 26569</strain>
    </source>
</reference>